<sequence length="150" mass="16105">MRIWEAIRERSTGAKLASRTYVRDATGSSGVGLEKSEAGLRLVCRVVRCAARACSSLRRRPRGSGCGLQRQPEIGKLCAMFICAPGPLSVNPSSRSDDLAPKATTTDDDDTANDNDSNSALLPTQRLSHALRGTKALELSQVRATPHLTK</sequence>
<dbReference type="Proteomes" id="UP000774617">
    <property type="component" value="Unassembled WGS sequence"/>
</dbReference>
<proteinExistence type="predicted"/>
<reference evidence="2 3" key="1">
    <citation type="journal article" date="2021" name="Nat. Commun.">
        <title>Genetic determinants of endophytism in the Arabidopsis root mycobiome.</title>
        <authorList>
            <person name="Mesny F."/>
            <person name="Miyauchi S."/>
            <person name="Thiergart T."/>
            <person name="Pickel B."/>
            <person name="Atanasova L."/>
            <person name="Karlsson M."/>
            <person name="Huettel B."/>
            <person name="Barry K.W."/>
            <person name="Haridas S."/>
            <person name="Chen C."/>
            <person name="Bauer D."/>
            <person name="Andreopoulos W."/>
            <person name="Pangilinan J."/>
            <person name="LaButti K."/>
            <person name="Riley R."/>
            <person name="Lipzen A."/>
            <person name="Clum A."/>
            <person name="Drula E."/>
            <person name="Henrissat B."/>
            <person name="Kohler A."/>
            <person name="Grigoriev I.V."/>
            <person name="Martin F.M."/>
            <person name="Hacquard S."/>
        </authorList>
    </citation>
    <scope>NUCLEOTIDE SEQUENCE [LARGE SCALE GENOMIC DNA]</scope>
    <source>
        <strain evidence="2 3">MPI-SDFR-AT-0080</strain>
    </source>
</reference>
<evidence type="ECO:0000313" key="2">
    <source>
        <dbReference type="EMBL" id="KAH7039053.1"/>
    </source>
</evidence>
<organism evidence="2 3">
    <name type="scientific">Macrophomina phaseolina</name>
    <dbReference type="NCBI Taxonomy" id="35725"/>
    <lineage>
        <taxon>Eukaryota</taxon>
        <taxon>Fungi</taxon>
        <taxon>Dikarya</taxon>
        <taxon>Ascomycota</taxon>
        <taxon>Pezizomycotina</taxon>
        <taxon>Dothideomycetes</taxon>
        <taxon>Dothideomycetes incertae sedis</taxon>
        <taxon>Botryosphaeriales</taxon>
        <taxon>Botryosphaeriaceae</taxon>
        <taxon>Macrophomina</taxon>
    </lineage>
</organism>
<keyword evidence="3" id="KW-1185">Reference proteome</keyword>
<evidence type="ECO:0000313" key="3">
    <source>
        <dbReference type="Proteomes" id="UP000774617"/>
    </source>
</evidence>
<evidence type="ECO:0000256" key="1">
    <source>
        <dbReference type="SAM" id="MobiDB-lite"/>
    </source>
</evidence>
<gene>
    <name evidence="2" type="ORF">B0J12DRAFT_245885</name>
</gene>
<comment type="caution">
    <text evidence="2">The sequence shown here is derived from an EMBL/GenBank/DDBJ whole genome shotgun (WGS) entry which is preliminary data.</text>
</comment>
<protein>
    <submittedName>
        <fullName evidence="2">Uncharacterized protein</fullName>
    </submittedName>
</protein>
<accession>A0ABQ8G0N1</accession>
<name>A0ABQ8G0N1_9PEZI</name>
<dbReference type="EMBL" id="JAGTJR010000030">
    <property type="protein sequence ID" value="KAH7039053.1"/>
    <property type="molecule type" value="Genomic_DNA"/>
</dbReference>
<feature type="region of interest" description="Disordered" evidence="1">
    <location>
        <begin position="89"/>
        <end position="127"/>
    </location>
</feature>